<dbReference type="PANTHER" id="PTHR37753:SF1">
    <property type="entry name" value="OS01G0940600 PROTEIN"/>
    <property type="match status" value="1"/>
</dbReference>
<evidence type="ECO:0000313" key="4">
    <source>
        <dbReference type="Proteomes" id="UP001237642"/>
    </source>
</evidence>
<proteinExistence type="predicted"/>
<accession>A0AAD8N1F1</accession>
<evidence type="ECO:0000256" key="2">
    <source>
        <dbReference type="SAM" id="Phobius"/>
    </source>
</evidence>
<sequence length="127" mass="13810">MIRGSPMASHTCCFFSSNTYLRPSSLTTTCLSPTTSLSPVVFSGGLKSRRGWSVVTRAVPGPNTYIFAFVFPLSLLVATVFTTLRISDKLDEDFLQELAINQAILEASEDDEDDGTSTQEPETATHP</sequence>
<dbReference type="PANTHER" id="PTHR37753">
    <property type="entry name" value="OS01G0940600 PROTEIN"/>
    <property type="match status" value="1"/>
</dbReference>
<evidence type="ECO:0000256" key="1">
    <source>
        <dbReference type="SAM" id="MobiDB-lite"/>
    </source>
</evidence>
<gene>
    <name evidence="3" type="ORF">POM88_011607</name>
</gene>
<feature type="compositionally biased region" description="Polar residues" evidence="1">
    <location>
        <begin position="116"/>
        <end position="127"/>
    </location>
</feature>
<keyword evidence="2" id="KW-0472">Membrane</keyword>
<keyword evidence="2" id="KW-0812">Transmembrane</keyword>
<keyword evidence="4" id="KW-1185">Reference proteome</keyword>
<feature type="region of interest" description="Disordered" evidence="1">
    <location>
        <begin position="106"/>
        <end position="127"/>
    </location>
</feature>
<dbReference type="Proteomes" id="UP001237642">
    <property type="component" value="Unassembled WGS sequence"/>
</dbReference>
<dbReference type="EMBL" id="JAUIZM010000003">
    <property type="protein sequence ID" value="KAK1392551.1"/>
    <property type="molecule type" value="Genomic_DNA"/>
</dbReference>
<feature type="transmembrane region" description="Helical" evidence="2">
    <location>
        <begin position="65"/>
        <end position="84"/>
    </location>
</feature>
<dbReference type="AlphaFoldDB" id="A0AAD8N1F1"/>
<reference evidence="3" key="2">
    <citation type="submission" date="2023-05" db="EMBL/GenBank/DDBJ databases">
        <authorList>
            <person name="Schelkunov M.I."/>
        </authorList>
    </citation>
    <scope>NUCLEOTIDE SEQUENCE</scope>
    <source>
        <strain evidence="3">Hsosn_3</strain>
        <tissue evidence="3">Leaf</tissue>
    </source>
</reference>
<keyword evidence="2" id="KW-1133">Transmembrane helix</keyword>
<organism evidence="3 4">
    <name type="scientific">Heracleum sosnowskyi</name>
    <dbReference type="NCBI Taxonomy" id="360622"/>
    <lineage>
        <taxon>Eukaryota</taxon>
        <taxon>Viridiplantae</taxon>
        <taxon>Streptophyta</taxon>
        <taxon>Embryophyta</taxon>
        <taxon>Tracheophyta</taxon>
        <taxon>Spermatophyta</taxon>
        <taxon>Magnoliopsida</taxon>
        <taxon>eudicotyledons</taxon>
        <taxon>Gunneridae</taxon>
        <taxon>Pentapetalae</taxon>
        <taxon>asterids</taxon>
        <taxon>campanulids</taxon>
        <taxon>Apiales</taxon>
        <taxon>Apiaceae</taxon>
        <taxon>Apioideae</taxon>
        <taxon>apioid superclade</taxon>
        <taxon>Tordylieae</taxon>
        <taxon>Tordyliinae</taxon>
        <taxon>Heracleum</taxon>
    </lineage>
</organism>
<reference evidence="3" key="1">
    <citation type="submission" date="2023-02" db="EMBL/GenBank/DDBJ databases">
        <title>Genome of toxic invasive species Heracleum sosnowskyi carries increased number of genes despite the absence of recent whole-genome duplications.</title>
        <authorList>
            <person name="Schelkunov M."/>
            <person name="Shtratnikova V."/>
            <person name="Makarenko M."/>
            <person name="Klepikova A."/>
            <person name="Omelchenko D."/>
            <person name="Novikova G."/>
            <person name="Obukhova E."/>
            <person name="Bogdanov V."/>
            <person name="Penin A."/>
            <person name="Logacheva M."/>
        </authorList>
    </citation>
    <scope>NUCLEOTIDE SEQUENCE</scope>
    <source>
        <strain evidence="3">Hsosn_3</strain>
        <tissue evidence="3">Leaf</tissue>
    </source>
</reference>
<name>A0AAD8N1F1_9APIA</name>
<comment type="caution">
    <text evidence="3">The sequence shown here is derived from an EMBL/GenBank/DDBJ whole genome shotgun (WGS) entry which is preliminary data.</text>
</comment>
<evidence type="ECO:0000313" key="3">
    <source>
        <dbReference type="EMBL" id="KAK1392551.1"/>
    </source>
</evidence>
<protein>
    <submittedName>
        <fullName evidence="3">High chlorophyll fluorescence 153</fullName>
    </submittedName>
</protein>